<keyword evidence="4" id="KW-1185">Reference proteome</keyword>
<dbReference type="InterPro" id="IPR053713">
    <property type="entry name" value="Bact_OM_Channel_sf"/>
</dbReference>
<protein>
    <submittedName>
        <fullName evidence="3">Oligogalacturonate specific porin</fullName>
    </submittedName>
</protein>
<dbReference type="KEGG" id="daq:DAQ1742_02233"/>
<dbReference type="GO" id="GO:0009279">
    <property type="term" value="C:cell outer membrane"/>
    <property type="evidence" value="ECO:0007669"/>
    <property type="project" value="TreeGrafter"/>
</dbReference>
<dbReference type="PANTHER" id="PTHR38105:SF5">
    <property type="entry name" value="OUTER MEMBRANE PROTEIN"/>
    <property type="match status" value="1"/>
</dbReference>
<dbReference type="AlphaFoldDB" id="A0A375AAZ4"/>
<dbReference type="InterPro" id="IPR009331">
    <property type="entry name" value="Oligogalacturonate-sp_porin"/>
</dbReference>
<evidence type="ECO:0000256" key="2">
    <source>
        <dbReference type="SAM" id="SignalP"/>
    </source>
</evidence>
<organism evidence="3 4">
    <name type="scientific">Dickeya aquatica</name>
    <dbReference type="NCBI Taxonomy" id="1401087"/>
    <lineage>
        <taxon>Bacteria</taxon>
        <taxon>Pseudomonadati</taxon>
        <taxon>Pseudomonadota</taxon>
        <taxon>Gammaproteobacteria</taxon>
        <taxon>Enterobacterales</taxon>
        <taxon>Pectobacteriaceae</taxon>
        <taxon>Dickeya</taxon>
    </lineage>
</organism>
<feature type="chain" id="PRO_5017027559" evidence="2">
    <location>
        <begin position="23"/>
        <end position="244"/>
    </location>
</feature>
<gene>
    <name evidence="3" type="primary">kdgN</name>
    <name evidence="3" type="ORF">DAQ1742_02233</name>
</gene>
<dbReference type="GO" id="GO:0015288">
    <property type="term" value="F:porin activity"/>
    <property type="evidence" value="ECO:0007669"/>
    <property type="project" value="TreeGrafter"/>
</dbReference>
<dbReference type="GO" id="GO:0015772">
    <property type="term" value="P:oligosaccharide transport"/>
    <property type="evidence" value="ECO:0007669"/>
    <property type="project" value="TreeGrafter"/>
</dbReference>
<dbReference type="EMBL" id="LT615367">
    <property type="protein sequence ID" value="SLM63137.1"/>
    <property type="molecule type" value="Genomic_DNA"/>
</dbReference>
<name>A0A375AAZ4_9GAMM</name>
<evidence type="ECO:0000313" key="4">
    <source>
        <dbReference type="Proteomes" id="UP000294820"/>
    </source>
</evidence>
<dbReference type="SUPFAM" id="SSF56935">
    <property type="entry name" value="Porins"/>
    <property type="match status" value="1"/>
</dbReference>
<reference evidence="3 4" key="1">
    <citation type="submission" date="2016-09" db="EMBL/GenBank/DDBJ databases">
        <authorList>
            <person name="Reverchon S."/>
            <person name="Nasser W."/>
            <person name="Leonard S."/>
            <person name="Brochier C."/>
            <person name="Duprey A."/>
        </authorList>
    </citation>
    <scope>NUCLEOTIDE SEQUENCE [LARGE SCALE GENOMIC DNA]</scope>
    <source>
        <strain evidence="3 4">174/2</strain>
    </source>
</reference>
<dbReference type="Proteomes" id="UP000294820">
    <property type="component" value="Chromosome 1"/>
</dbReference>
<evidence type="ECO:0000313" key="3">
    <source>
        <dbReference type="EMBL" id="SLM63137.1"/>
    </source>
</evidence>
<dbReference type="Pfam" id="PF06178">
    <property type="entry name" value="KdgM"/>
    <property type="match status" value="1"/>
</dbReference>
<dbReference type="PANTHER" id="PTHR38105">
    <property type="entry name" value="OUTER MEMBRANE PROTEIN-RELATED-RELATED"/>
    <property type="match status" value="1"/>
</dbReference>
<sequence length="244" mass="28101">MTMKFKILTVMVASLVSMSSMAVTFDYRHEMKDTKNADHKDRLLISHRFENGFGLSSEASWKNGEPSGRTTPNKPYHEQVSNETEIIASYLYNFNKTYSLESGLSYVTSSGSASYRPYIRAKANVMDDLTVSLRYRPYFKRNSSNIGLAGKDTSESGYVFTGNIDYTFLTSFTIGYELEYGKTTKAGFNYYRYDKDSDNFDHNVKLSYKWDKNWKPYLEVGNVAEDGATDHRQTRYRVGVQYNF</sequence>
<dbReference type="Gene3D" id="2.40.160.40">
    <property type="entry name" value="monomeric porin ompg"/>
    <property type="match status" value="1"/>
</dbReference>
<keyword evidence="1 2" id="KW-0732">Signal</keyword>
<feature type="signal peptide" evidence="2">
    <location>
        <begin position="1"/>
        <end position="22"/>
    </location>
</feature>
<evidence type="ECO:0000256" key="1">
    <source>
        <dbReference type="ARBA" id="ARBA00022729"/>
    </source>
</evidence>
<proteinExistence type="predicted"/>
<accession>A0A375AAZ4</accession>